<keyword evidence="3" id="KW-1185">Reference proteome</keyword>
<accession>A0A9W6DE22</accession>
<dbReference type="RefSeq" id="WP_281811718.1">
    <property type="nucleotide sequence ID" value="NZ_BRLB01000001.1"/>
</dbReference>
<evidence type="ECO:0000313" key="3">
    <source>
        <dbReference type="Proteomes" id="UP001144256"/>
    </source>
</evidence>
<evidence type="ECO:0000256" key="1">
    <source>
        <dbReference type="SAM" id="Coils"/>
    </source>
</evidence>
<name>A0A9W6DE22_9FIRM</name>
<comment type="caution">
    <text evidence="2">The sequence shown here is derived from an EMBL/GenBank/DDBJ whole genome shotgun (WGS) entry which is preliminary data.</text>
</comment>
<feature type="coiled-coil region" evidence="1">
    <location>
        <begin position="789"/>
        <end position="837"/>
    </location>
</feature>
<organism evidence="2 3">
    <name type="scientific">Vallitalea longa</name>
    <dbReference type="NCBI Taxonomy" id="2936439"/>
    <lineage>
        <taxon>Bacteria</taxon>
        <taxon>Bacillati</taxon>
        <taxon>Bacillota</taxon>
        <taxon>Clostridia</taxon>
        <taxon>Lachnospirales</taxon>
        <taxon>Vallitaleaceae</taxon>
        <taxon>Vallitalea</taxon>
    </lineage>
</organism>
<dbReference type="EMBL" id="BRLB01000001">
    <property type="protein sequence ID" value="GKX27932.1"/>
    <property type="molecule type" value="Genomic_DNA"/>
</dbReference>
<feature type="coiled-coil region" evidence="1">
    <location>
        <begin position="427"/>
        <end position="569"/>
    </location>
</feature>
<keyword evidence="1" id="KW-0175">Coiled coil</keyword>
<feature type="coiled-coil region" evidence="1">
    <location>
        <begin position="292"/>
        <end position="402"/>
    </location>
</feature>
<dbReference type="AlphaFoldDB" id="A0A9W6DE22"/>
<reference evidence="2" key="1">
    <citation type="submission" date="2022-06" db="EMBL/GenBank/DDBJ databases">
        <title>Vallitalea longa sp. nov., an anaerobic bacterium isolated from marine sediment.</title>
        <authorList>
            <person name="Hirano S."/>
            <person name="Terahara T."/>
            <person name="Mori K."/>
            <person name="Hamada M."/>
            <person name="Matsumoto R."/>
            <person name="Kobayashi T."/>
        </authorList>
    </citation>
    <scope>NUCLEOTIDE SEQUENCE</scope>
    <source>
        <strain evidence="2">SH18-1</strain>
    </source>
</reference>
<dbReference type="Proteomes" id="UP001144256">
    <property type="component" value="Unassembled WGS sequence"/>
</dbReference>
<protein>
    <submittedName>
        <fullName evidence="2">Uncharacterized protein</fullName>
    </submittedName>
</protein>
<evidence type="ECO:0000313" key="2">
    <source>
        <dbReference type="EMBL" id="GKX27932.1"/>
    </source>
</evidence>
<gene>
    <name evidence="2" type="ORF">SH1V18_04120</name>
</gene>
<feature type="coiled-coil region" evidence="1">
    <location>
        <begin position="995"/>
        <end position="1022"/>
    </location>
</feature>
<sequence length="1036" mass="122690">MPAISKIRFTNVIYENGAKRYNDMIFDFDGQNGAILLENGGGKTVFIQTAIQAIIPHIDMANRKIKDTLSLESGPAHIAIEWIINEHPRRYAITATSLFIEKNMLGSVKYVYEYSGKSENDIEKIPFSIMQQNGKKRPSSKGEISEYYHRMNNKCIQAKVFDGINEYGGYIEEHFKIVPSEWRKIALINSSEGNVDEFFNQCKTTTALLNNLLIPVVEEAIEGNQAKGFVDTFEKQRDHFKKNKYLQEKITESKNVKEHIDDFIREFKDYDDCLKTYDDNKSKAKTLNRYLINLTEENEDNKKQNIDRKEKLINRKDEYNQKDLSYNILLLDEQLKEESDKLDIEEKLLSKYKEQINKLKSRKQNIEWTKLQNKIKINIEKIDFFKKKLKEFEKDISISELEDKLELNSSNIKGYYENELQIIIKDKQQLIAQKETYDREYSQINSKMDSIILKEDKVKEEIHRIEAQIEMLEKNMQQIADTMSLPLDTNNINGCIHDWKTRLTELENKMLDIIREKKELNTEIGNKRVQREQTKENYYSTKLELEENKRELNQQRQEEEKLYQELIEHGQYINTHSNIYLKEESILQRLIEKQRLLNDNKEKSLLKERISKRLQDLYENMDVFCAEPVMEKIVNSLKNKIGYITIGSQYLQSLINDGNFTKDILFDKYPYWAITIITTGKDKPVVEKKVESYKRELMYPIFIKTLDQIKSYMNYNDESNNIKEDKPVFPSIWIDNISRSEFIEWKSVNEKLAKETESIRKQNEQEYISCNDVLKHAKDFFITYPYEQISELEKNISDSEQKLISLKEKEEMINNIINQCSKDVVNIDNEKEKYMQEIRINEECVTRAIDFNNKNNDKNTKLKAYKSNNKLLQTYKNDKKLLQMEFDKIQDIIDDINTAISKLDNRKAIIIDNELYREIKNSDVNYSNMTLEVLCESRKSIKDRLRGLNFNRSAISDNLMREEENLSENTRSADYKSKEADFPLELLNVYNEEEIEKLIITIKEISKEIKLVNNKINKINKIISKHKWKKEELLMN</sequence>
<proteinExistence type="predicted"/>